<dbReference type="OMA" id="QYLNEWR"/>
<sequence length="432" mass="48650">MVLHFYSGYSSSMEPTCGLQKVFTSDPTTRKIIIDNNINCYTQDVCYAQPELIDRLEITTVPVIVGVYRGRKVAEVNSDNVTSCGSELCRKLVEASSSTSPDSRISDEKELEERINALVSDKSCEEAHRALDEFANAHIQRLEVDDILRQLLARARLQLYHSNFNRSAGNGVRLSVDILRDQLKEIEQLISDLRKTHVEDLIASFPSDGRVNPQPYGGGKTNMAVGSHCSGIKVAYIMPHRDAQDTNNHCNDSGTMAEKRLEGFLAECSFSDIVNKSMFQDVTLAQLIKVELLKRISIVLFLDGNVDVAMEEAVRAYEELVKILKSDSIPVQVFESHEIGSVIECMLSALPWRHPAVLGARAALETMDGPRLLNRMRQSNRPLGGPVSKRRGFGGRYVWHGPDYRPKKYRPRDPEQYLNEWRYQADSNLPTF</sequence>
<evidence type="ECO:0000313" key="1">
    <source>
        <dbReference type="EMBL" id="CDR94180.1"/>
    </source>
</evidence>
<dbReference type="AlphaFoldDB" id="A0A061D8W0"/>
<proteinExistence type="predicted"/>
<keyword evidence="2" id="KW-1185">Reference proteome</keyword>
<dbReference type="KEGG" id="bbig:BBBOND_0104890"/>
<dbReference type="VEuPathDB" id="PiroplasmaDB:BBBOND_0104890"/>
<dbReference type="Proteomes" id="UP000033188">
    <property type="component" value="Chromosome 1"/>
</dbReference>
<reference evidence="2" key="1">
    <citation type="journal article" date="2014" name="Nucleic Acids Res.">
        <title>The evolutionary dynamics of variant antigen genes in Babesia reveal a history of genomic innovation underlying host-parasite interaction.</title>
        <authorList>
            <person name="Jackson A.P."/>
            <person name="Otto T.D."/>
            <person name="Darby A."/>
            <person name="Ramaprasad A."/>
            <person name="Xia D."/>
            <person name="Echaide I.E."/>
            <person name="Farber M."/>
            <person name="Gahlot S."/>
            <person name="Gamble J."/>
            <person name="Gupta D."/>
            <person name="Gupta Y."/>
            <person name="Jackson L."/>
            <person name="Malandrin L."/>
            <person name="Malas T.B."/>
            <person name="Moussa E."/>
            <person name="Nair M."/>
            <person name="Reid A.J."/>
            <person name="Sanders M."/>
            <person name="Sharma J."/>
            <person name="Tracey A."/>
            <person name="Quail M.A."/>
            <person name="Weir W."/>
            <person name="Wastling J.M."/>
            <person name="Hall N."/>
            <person name="Willadsen P."/>
            <person name="Lingelbach K."/>
            <person name="Shiels B."/>
            <person name="Tait A."/>
            <person name="Berriman M."/>
            <person name="Allred D.R."/>
            <person name="Pain A."/>
        </authorList>
    </citation>
    <scope>NUCLEOTIDE SEQUENCE [LARGE SCALE GENOMIC DNA]</scope>
    <source>
        <strain evidence="2">Bond</strain>
    </source>
</reference>
<evidence type="ECO:0008006" key="3">
    <source>
        <dbReference type="Google" id="ProtNLM"/>
    </source>
</evidence>
<dbReference type="EMBL" id="LK391707">
    <property type="protein sequence ID" value="CDR94180.1"/>
    <property type="molecule type" value="Genomic_DNA"/>
</dbReference>
<accession>A0A061D8W0</accession>
<evidence type="ECO:0000313" key="2">
    <source>
        <dbReference type="Proteomes" id="UP000033188"/>
    </source>
</evidence>
<protein>
    <recommendedName>
        <fullName evidence="3">Thioredoxin domain-containing protein</fullName>
    </recommendedName>
</protein>
<organism evidence="1 2">
    <name type="scientific">Babesia bigemina</name>
    <dbReference type="NCBI Taxonomy" id="5866"/>
    <lineage>
        <taxon>Eukaryota</taxon>
        <taxon>Sar</taxon>
        <taxon>Alveolata</taxon>
        <taxon>Apicomplexa</taxon>
        <taxon>Aconoidasida</taxon>
        <taxon>Piroplasmida</taxon>
        <taxon>Babesiidae</taxon>
        <taxon>Babesia</taxon>
    </lineage>
</organism>
<dbReference type="GeneID" id="24562721"/>
<dbReference type="OrthoDB" id="365521at2759"/>
<gene>
    <name evidence="1" type="ORF">BBBOND_0104890</name>
</gene>
<name>A0A061D8W0_BABBI</name>
<dbReference type="RefSeq" id="XP_012766366.1">
    <property type="nucleotide sequence ID" value="XM_012910912.1"/>
</dbReference>